<sequence>FNQDANKAEKQGAPLGANSENQNQQINNSSGEAPPPYAGLPPANITFDTTKMTKAKIKDAYKDRVQIETLDLANQWIEIGDNCNCEYTIDSLVMRNVLLEAKHFHIPQATIGTFIMDHSSIKAHSLHKARISIGSLIIGNGCIDFGNMH</sequence>
<proteinExistence type="predicted"/>
<feature type="non-terminal residue" evidence="2">
    <location>
        <position position="1"/>
    </location>
</feature>
<reference evidence="3" key="1">
    <citation type="submission" date="2022-10" db="EMBL/GenBank/DDBJ databases">
        <title>Genome assembly of Pristionchus species.</title>
        <authorList>
            <person name="Yoshida K."/>
            <person name="Sommer R.J."/>
        </authorList>
    </citation>
    <scope>NUCLEOTIDE SEQUENCE [LARGE SCALE GENOMIC DNA]</scope>
    <source>
        <strain evidence="3">RS5460</strain>
    </source>
</reference>
<evidence type="ECO:0000313" key="2">
    <source>
        <dbReference type="EMBL" id="GMR61575.1"/>
    </source>
</evidence>
<feature type="non-terminal residue" evidence="2">
    <location>
        <position position="149"/>
    </location>
</feature>
<dbReference type="AlphaFoldDB" id="A0AAN5IEW0"/>
<feature type="compositionally biased region" description="Basic and acidic residues" evidence="1">
    <location>
        <begin position="1"/>
        <end position="10"/>
    </location>
</feature>
<organism evidence="2 3">
    <name type="scientific">Pristionchus mayeri</name>
    <dbReference type="NCBI Taxonomy" id="1317129"/>
    <lineage>
        <taxon>Eukaryota</taxon>
        <taxon>Metazoa</taxon>
        <taxon>Ecdysozoa</taxon>
        <taxon>Nematoda</taxon>
        <taxon>Chromadorea</taxon>
        <taxon>Rhabditida</taxon>
        <taxon>Rhabditina</taxon>
        <taxon>Diplogasteromorpha</taxon>
        <taxon>Diplogasteroidea</taxon>
        <taxon>Neodiplogasteridae</taxon>
        <taxon>Pristionchus</taxon>
    </lineage>
</organism>
<feature type="region of interest" description="Disordered" evidence="1">
    <location>
        <begin position="1"/>
        <end position="42"/>
    </location>
</feature>
<gene>
    <name evidence="2" type="ORF">PMAYCL1PPCAC_31770</name>
</gene>
<accession>A0AAN5IEW0</accession>
<dbReference type="EMBL" id="BTRK01000006">
    <property type="protein sequence ID" value="GMR61575.1"/>
    <property type="molecule type" value="Genomic_DNA"/>
</dbReference>
<comment type="caution">
    <text evidence="2">The sequence shown here is derived from an EMBL/GenBank/DDBJ whole genome shotgun (WGS) entry which is preliminary data.</text>
</comment>
<dbReference type="Proteomes" id="UP001328107">
    <property type="component" value="Unassembled WGS sequence"/>
</dbReference>
<keyword evidence="3" id="KW-1185">Reference proteome</keyword>
<protein>
    <submittedName>
        <fullName evidence="2">Uncharacterized protein</fullName>
    </submittedName>
</protein>
<evidence type="ECO:0000256" key="1">
    <source>
        <dbReference type="SAM" id="MobiDB-lite"/>
    </source>
</evidence>
<evidence type="ECO:0000313" key="3">
    <source>
        <dbReference type="Proteomes" id="UP001328107"/>
    </source>
</evidence>
<name>A0AAN5IEW0_9BILA</name>
<feature type="compositionally biased region" description="Low complexity" evidence="1">
    <location>
        <begin position="18"/>
        <end position="30"/>
    </location>
</feature>